<dbReference type="AlphaFoldDB" id="A0AAE3A105"/>
<keyword evidence="2" id="KW-1185">Reference proteome</keyword>
<name>A0AAE3A105_9FIRM</name>
<proteinExistence type="predicted"/>
<dbReference type="RefSeq" id="WP_227063654.1">
    <property type="nucleotide sequence ID" value="NZ_JAJEPV010000007.1"/>
</dbReference>
<gene>
    <name evidence="1" type="ORF">LKD75_04305</name>
</gene>
<accession>A0AAE3A105</accession>
<evidence type="ECO:0000313" key="1">
    <source>
        <dbReference type="EMBL" id="MCC2118820.1"/>
    </source>
</evidence>
<comment type="caution">
    <text evidence="1">The sequence shown here is derived from an EMBL/GenBank/DDBJ whole genome shotgun (WGS) entry which is preliminary data.</text>
</comment>
<dbReference type="Proteomes" id="UP001197795">
    <property type="component" value="Unassembled WGS sequence"/>
</dbReference>
<organism evidence="1 2">
    <name type="scientific">Waltera acetigignens</name>
    <dbReference type="NCBI Taxonomy" id="2981769"/>
    <lineage>
        <taxon>Bacteria</taxon>
        <taxon>Bacillati</taxon>
        <taxon>Bacillota</taxon>
        <taxon>Clostridia</taxon>
        <taxon>Lachnospirales</taxon>
        <taxon>Lachnospiraceae</taxon>
        <taxon>Waltera</taxon>
    </lineage>
</organism>
<dbReference type="EMBL" id="JAJEPV010000007">
    <property type="protein sequence ID" value="MCC2118820.1"/>
    <property type="molecule type" value="Genomic_DNA"/>
</dbReference>
<protein>
    <submittedName>
        <fullName evidence="1">Uncharacterized protein</fullName>
    </submittedName>
</protein>
<reference evidence="1 2" key="1">
    <citation type="submission" date="2021-10" db="EMBL/GenBank/DDBJ databases">
        <title>Anaerobic single-cell dispensing facilitates the cultivation of human gut bacteria.</title>
        <authorList>
            <person name="Afrizal A."/>
        </authorList>
    </citation>
    <scope>NUCLEOTIDE SEQUENCE [LARGE SCALE GENOMIC DNA]</scope>
    <source>
        <strain evidence="1 2">CLA-AA-H273</strain>
    </source>
</reference>
<evidence type="ECO:0000313" key="2">
    <source>
        <dbReference type="Proteomes" id="UP001197795"/>
    </source>
</evidence>
<sequence length="88" mass="10645">MFRMWAKIFKNNHMLKDTCIEDGSDDTRTHKVFHSLDEVCHQFDLGTPIWLDMNITDFKRHNKTRFTQDSFVESIDFDYLEIQIIEED</sequence>